<evidence type="ECO:0000256" key="3">
    <source>
        <dbReference type="ARBA" id="ARBA00022989"/>
    </source>
</evidence>
<evidence type="ECO:0000313" key="9">
    <source>
        <dbReference type="Proteomes" id="UP000664169"/>
    </source>
</evidence>
<dbReference type="SUPFAM" id="SSF103473">
    <property type="entry name" value="MFS general substrate transporter"/>
    <property type="match status" value="1"/>
</dbReference>
<feature type="transmembrane region" description="Helical" evidence="6">
    <location>
        <begin position="471"/>
        <end position="490"/>
    </location>
</feature>
<dbReference type="InterPro" id="IPR020846">
    <property type="entry name" value="MFS_dom"/>
</dbReference>
<dbReference type="InterPro" id="IPR011701">
    <property type="entry name" value="MFS"/>
</dbReference>
<feature type="region of interest" description="Disordered" evidence="5">
    <location>
        <begin position="86"/>
        <end position="126"/>
    </location>
</feature>
<evidence type="ECO:0000256" key="2">
    <source>
        <dbReference type="ARBA" id="ARBA00022692"/>
    </source>
</evidence>
<feature type="transmembrane region" description="Helical" evidence="6">
    <location>
        <begin position="250"/>
        <end position="270"/>
    </location>
</feature>
<evidence type="ECO:0000259" key="7">
    <source>
        <dbReference type="PROSITE" id="PS50850"/>
    </source>
</evidence>
<protein>
    <recommendedName>
        <fullName evidence="7">Major facilitator superfamily (MFS) profile domain-containing protein</fullName>
    </recommendedName>
</protein>
<dbReference type="GO" id="GO:0005886">
    <property type="term" value="C:plasma membrane"/>
    <property type="evidence" value="ECO:0007669"/>
    <property type="project" value="TreeGrafter"/>
</dbReference>
<feature type="transmembrane region" description="Helical" evidence="6">
    <location>
        <begin position="225"/>
        <end position="244"/>
    </location>
</feature>
<keyword evidence="2 6" id="KW-0812">Transmembrane</keyword>
<feature type="transmembrane region" description="Helical" evidence="6">
    <location>
        <begin position="496"/>
        <end position="515"/>
    </location>
</feature>
<dbReference type="GO" id="GO:0015244">
    <property type="term" value="F:fluconazole transmembrane transporter activity"/>
    <property type="evidence" value="ECO:0007669"/>
    <property type="project" value="TreeGrafter"/>
</dbReference>
<reference evidence="8" key="1">
    <citation type="submission" date="2021-03" db="EMBL/GenBank/DDBJ databases">
        <authorList>
            <person name="Tagirdzhanova G."/>
        </authorList>
    </citation>
    <scope>NUCLEOTIDE SEQUENCE</scope>
</reference>
<feature type="transmembrane region" description="Helical" evidence="6">
    <location>
        <begin position="431"/>
        <end position="451"/>
    </location>
</feature>
<dbReference type="PANTHER" id="PTHR23502:SF23">
    <property type="entry name" value="FLUCONAZOLE RESISTANCE PROTEIN 1"/>
    <property type="match status" value="1"/>
</dbReference>
<name>A0A8H3ELP9_9LECA</name>
<dbReference type="FunFam" id="1.20.1250.20:FF:000011">
    <property type="entry name" value="MFS multidrug transporter, putative"/>
    <property type="match status" value="1"/>
</dbReference>
<keyword evidence="3 6" id="KW-1133">Transmembrane helix</keyword>
<dbReference type="Proteomes" id="UP000664169">
    <property type="component" value="Unassembled WGS sequence"/>
</dbReference>
<dbReference type="CDD" id="cd17323">
    <property type="entry name" value="MFS_Tpo1_MDR_like"/>
    <property type="match status" value="1"/>
</dbReference>
<dbReference type="GO" id="GO:1990961">
    <property type="term" value="P:xenobiotic detoxification by transmembrane export across the plasma membrane"/>
    <property type="evidence" value="ECO:0007669"/>
    <property type="project" value="TreeGrafter"/>
</dbReference>
<feature type="transmembrane region" description="Helical" evidence="6">
    <location>
        <begin position="392"/>
        <end position="411"/>
    </location>
</feature>
<dbReference type="PANTHER" id="PTHR23502">
    <property type="entry name" value="MAJOR FACILITATOR SUPERFAMILY"/>
    <property type="match status" value="1"/>
</dbReference>
<evidence type="ECO:0000256" key="1">
    <source>
        <dbReference type="ARBA" id="ARBA00004141"/>
    </source>
</evidence>
<dbReference type="Gene3D" id="1.20.1250.20">
    <property type="entry name" value="MFS general substrate transporter like domains"/>
    <property type="match status" value="1"/>
</dbReference>
<dbReference type="AlphaFoldDB" id="A0A8H3ELP9"/>
<dbReference type="Pfam" id="PF07690">
    <property type="entry name" value="MFS_1"/>
    <property type="match status" value="1"/>
</dbReference>
<comment type="subcellular location">
    <subcellularLocation>
        <location evidence="1">Membrane</location>
        <topology evidence="1">Multi-pass membrane protein</topology>
    </subcellularLocation>
</comment>
<gene>
    <name evidence="8" type="ORF">GOMPHAMPRED_006316</name>
</gene>
<dbReference type="EMBL" id="CAJPDQ010000004">
    <property type="protein sequence ID" value="CAF9908794.1"/>
    <property type="molecule type" value="Genomic_DNA"/>
</dbReference>
<dbReference type="InterPro" id="IPR036259">
    <property type="entry name" value="MFS_trans_sf"/>
</dbReference>
<dbReference type="PROSITE" id="PS50850">
    <property type="entry name" value="MFS"/>
    <property type="match status" value="1"/>
</dbReference>
<evidence type="ECO:0000256" key="4">
    <source>
        <dbReference type="ARBA" id="ARBA00023136"/>
    </source>
</evidence>
<feature type="compositionally biased region" description="Polar residues" evidence="5">
    <location>
        <begin position="99"/>
        <end position="109"/>
    </location>
</feature>
<keyword evidence="4 6" id="KW-0472">Membrane</keyword>
<feature type="transmembrane region" description="Helical" evidence="6">
    <location>
        <begin position="156"/>
        <end position="176"/>
    </location>
</feature>
<evidence type="ECO:0000256" key="6">
    <source>
        <dbReference type="SAM" id="Phobius"/>
    </source>
</evidence>
<feature type="domain" description="Major facilitator superfamily (MFS) profile" evidence="7">
    <location>
        <begin position="156"/>
        <end position="555"/>
    </location>
</feature>
<dbReference type="OrthoDB" id="3357846at2759"/>
<sequence length="555" mass="61943">MFELIRDTVFGHLVRFVTRGKALPYPEDKNPDCWRQYVDHEKTARVAHHGHTEEPEDEDESKEEPSQGREISLIHNNQETAGQIASDQPEDFGTRGQHRPSQVTSSSEDTQIDHGQRTNDLGHIIDPEKGKDMNIIHFDGDSDVENPRNWSLSKKIVVTALICLLTTSIYIGSSIYTPGLKEITEIFGVSQVAATLGLTLFVAGYGIGPMIFAPLSEIPQIGRNPIYIGTLIIFVCFQLAVIYAKNFGMLLAFRFLTGFFGSPVLATGGASIGDIWSPQKRAYAMTVWGLFAVCGPTLGPVVGGFAAQYKGWTWTIWELMWLSGFTLVVLIFFLPETSSANILYRRSRRLRILTGNEKLTSESELAAADMTPRQVAMIALVRPFTLNFTEPMVFLLNLYIALIYGLLYVWFESFNIVFVETYGFSISIEGLTFLGILVGALVVIPPFFWYLHKHVEPKFNKKGELKPEYRLPAACVGSFFIPICLFWFGWSAGNTHWIMPIIGSAFFSIGAVLLFNSVLNYLPDAYPEYAASVLAGNDFFRSMFGAGFPLFASAM</sequence>
<feature type="transmembrane region" description="Helical" evidence="6">
    <location>
        <begin position="188"/>
        <end position="213"/>
    </location>
</feature>
<feature type="transmembrane region" description="Helical" evidence="6">
    <location>
        <begin position="319"/>
        <end position="344"/>
    </location>
</feature>
<comment type="caution">
    <text evidence="8">The sequence shown here is derived from an EMBL/GenBank/DDBJ whole genome shotgun (WGS) entry which is preliminary data.</text>
</comment>
<proteinExistence type="predicted"/>
<keyword evidence="9" id="KW-1185">Reference proteome</keyword>
<feature type="transmembrane region" description="Helical" evidence="6">
    <location>
        <begin position="282"/>
        <end position="307"/>
    </location>
</feature>
<evidence type="ECO:0000313" key="8">
    <source>
        <dbReference type="EMBL" id="CAF9908794.1"/>
    </source>
</evidence>
<feature type="region of interest" description="Disordered" evidence="5">
    <location>
        <begin position="45"/>
        <end position="69"/>
    </location>
</feature>
<organism evidence="8 9">
    <name type="scientific">Gomphillus americanus</name>
    <dbReference type="NCBI Taxonomy" id="1940652"/>
    <lineage>
        <taxon>Eukaryota</taxon>
        <taxon>Fungi</taxon>
        <taxon>Dikarya</taxon>
        <taxon>Ascomycota</taxon>
        <taxon>Pezizomycotina</taxon>
        <taxon>Lecanoromycetes</taxon>
        <taxon>OSLEUM clade</taxon>
        <taxon>Ostropomycetidae</taxon>
        <taxon>Ostropales</taxon>
        <taxon>Graphidaceae</taxon>
        <taxon>Gomphilloideae</taxon>
        <taxon>Gomphillus</taxon>
    </lineage>
</organism>
<accession>A0A8H3ELP9</accession>
<evidence type="ECO:0000256" key="5">
    <source>
        <dbReference type="SAM" id="MobiDB-lite"/>
    </source>
</evidence>